<keyword evidence="7" id="KW-1133">Transmembrane helix</keyword>
<dbReference type="GO" id="GO:0006351">
    <property type="term" value="P:DNA-templated transcription"/>
    <property type="evidence" value="ECO:0007669"/>
    <property type="project" value="InterPro"/>
</dbReference>
<keyword evidence="4" id="KW-0863">Zinc-finger</keyword>
<keyword evidence="2" id="KW-0479">Metal-binding</keyword>
<gene>
    <name evidence="9" type="ORF">NKR23_g10263</name>
</gene>
<dbReference type="GO" id="GO:0000978">
    <property type="term" value="F:RNA polymerase II cis-regulatory region sequence-specific DNA binding"/>
    <property type="evidence" value="ECO:0007669"/>
    <property type="project" value="InterPro"/>
</dbReference>
<keyword evidence="6" id="KW-0539">Nucleus</keyword>
<protein>
    <recommendedName>
        <fullName evidence="8">Xylanolytic transcriptional activator regulatory domain-containing protein</fullName>
    </recommendedName>
</protein>
<reference evidence="9" key="1">
    <citation type="submission" date="2022-07" db="EMBL/GenBank/DDBJ databases">
        <title>Fungi with potential for degradation of polypropylene.</title>
        <authorList>
            <person name="Gostincar C."/>
        </authorList>
    </citation>
    <scope>NUCLEOTIDE SEQUENCE</scope>
    <source>
        <strain evidence="9">EXF-13308</strain>
    </source>
</reference>
<organism evidence="9 10">
    <name type="scientific">Pleurostoma richardsiae</name>
    <dbReference type="NCBI Taxonomy" id="41990"/>
    <lineage>
        <taxon>Eukaryota</taxon>
        <taxon>Fungi</taxon>
        <taxon>Dikarya</taxon>
        <taxon>Ascomycota</taxon>
        <taxon>Pezizomycotina</taxon>
        <taxon>Sordariomycetes</taxon>
        <taxon>Sordariomycetidae</taxon>
        <taxon>Calosphaeriales</taxon>
        <taxon>Pleurostomataceae</taxon>
        <taxon>Pleurostoma</taxon>
    </lineage>
</organism>
<dbReference type="PANTHER" id="PTHR40626">
    <property type="entry name" value="MIP31509P"/>
    <property type="match status" value="1"/>
</dbReference>
<accession>A0AA38VLX5</accession>
<evidence type="ECO:0000256" key="2">
    <source>
        <dbReference type="ARBA" id="ARBA00022723"/>
    </source>
</evidence>
<evidence type="ECO:0000256" key="7">
    <source>
        <dbReference type="SAM" id="Phobius"/>
    </source>
</evidence>
<dbReference type="PANTHER" id="PTHR40626:SF11">
    <property type="entry name" value="ZINC FINGER PROTEIN YPR022C"/>
    <property type="match status" value="1"/>
</dbReference>
<evidence type="ECO:0000256" key="4">
    <source>
        <dbReference type="ARBA" id="ARBA00022771"/>
    </source>
</evidence>
<keyword evidence="7" id="KW-0472">Membrane</keyword>
<dbReference type="GO" id="GO:0000785">
    <property type="term" value="C:chromatin"/>
    <property type="evidence" value="ECO:0007669"/>
    <property type="project" value="TreeGrafter"/>
</dbReference>
<evidence type="ECO:0000259" key="8">
    <source>
        <dbReference type="Pfam" id="PF04082"/>
    </source>
</evidence>
<evidence type="ECO:0000313" key="10">
    <source>
        <dbReference type="Proteomes" id="UP001174694"/>
    </source>
</evidence>
<evidence type="ECO:0000256" key="6">
    <source>
        <dbReference type="ARBA" id="ARBA00023242"/>
    </source>
</evidence>
<dbReference type="GO" id="GO:0008270">
    <property type="term" value="F:zinc ion binding"/>
    <property type="evidence" value="ECO:0007669"/>
    <property type="project" value="UniProtKB-KW"/>
</dbReference>
<keyword evidence="10" id="KW-1185">Reference proteome</keyword>
<dbReference type="InterPro" id="IPR007219">
    <property type="entry name" value="XnlR_reg_dom"/>
</dbReference>
<dbReference type="EMBL" id="JANBVO010000044">
    <property type="protein sequence ID" value="KAJ9134337.1"/>
    <property type="molecule type" value="Genomic_DNA"/>
</dbReference>
<keyword evidence="3" id="KW-0677">Repeat</keyword>
<feature type="transmembrane region" description="Helical" evidence="7">
    <location>
        <begin position="221"/>
        <end position="242"/>
    </location>
</feature>
<dbReference type="Pfam" id="PF04082">
    <property type="entry name" value="Fungal_trans"/>
    <property type="match status" value="1"/>
</dbReference>
<comment type="caution">
    <text evidence="9">The sequence shown here is derived from an EMBL/GenBank/DDBJ whole genome shotgun (WGS) entry which is preliminary data.</text>
</comment>
<sequence length="404" mass="46072">MSRFLRSYFSFFHRHTPLLHLPFWNISTTSTRLIFSVVLMGAMYSGDLDSKSSTDRQLCQLAQTFAWTTDPGLQANGSAQLDTVQAAYIATLLEAFYFPAKRHRPPVDTTRLVNEARNAGVFKPIHGGSWKMKWDEWSIQECRTRTAFILYLFDAIQAIFFDRRPQLHLHELHLPLPCDENIFAAGSEGEWRELCQNAQELTRLEYPVVLSLFLCHRPVEIPLYFSVMGAFVILHGILLHIWEQTTIHVRRHLLYVPDVPEQNVRDHLARVQSQVADNALQLWRTHWDRTVSRPAFTDSEGLYRDRALVYWFLGNVMNSHGSLAGIEAPCVSVDGKWTLRIPRLLRRLTVLADSGQLDGMGDDTTAGTGEKLASCLEDLQGNADSNAVGEDIDKVILSCMMRKR</sequence>
<keyword evidence="7" id="KW-0812">Transmembrane</keyword>
<dbReference type="CDD" id="cd12148">
    <property type="entry name" value="fungal_TF_MHR"/>
    <property type="match status" value="1"/>
</dbReference>
<proteinExistence type="predicted"/>
<evidence type="ECO:0000256" key="5">
    <source>
        <dbReference type="ARBA" id="ARBA00022833"/>
    </source>
</evidence>
<keyword evidence="5" id="KW-0862">Zinc</keyword>
<name>A0AA38VLX5_9PEZI</name>
<dbReference type="GO" id="GO:0000981">
    <property type="term" value="F:DNA-binding transcription factor activity, RNA polymerase II-specific"/>
    <property type="evidence" value="ECO:0007669"/>
    <property type="project" value="InterPro"/>
</dbReference>
<dbReference type="GO" id="GO:0005634">
    <property type="term" value="C:nucleus"/>
    <property type="evidence" value="ECO:0007669"/>
    <property type="project" value="UniProtKB-SubCell"/>
</dbReference>
<evidence type="ECO:0000313" key="9">
    <source>
        <dbReference type="EMBL" id="KAJ9134337.1"/>
    </source>
</evidence>
<evidence type="ECO:0000256" key="3">
    <source>
        <dbReference type="ARBA" id="ARBA00022737"/>
    </source>
</evidence>
<dbReference type="AlphaFoldDB" id="A0AA38VLX5"/>
<evidence type="ECO:0000256" key="1">
    <source>
        <dbReference type="ARBA" id="ARBA00004123"/>
    </source>
</evidence>
<comment type="subcellular location">
    <subcellularLocation>
        <location evidence="1">Nucleus</location>
    </subcellularLocation>
</comment>
<dbReference type="InterPro" id="IPR051059">
    <property type="entry name" value="VerF-like"/>
</dbReference>
<dbReference type="Proteomes" id="UP001174694">
    <property type="component" value="Unassembled WGS sequence"/>
</dbReference>
<feature type="domain" description="Xylanolytic transcriptional activator regulatory" evidence="8">
    <location>
        <begin position="5"/>
        <end position="195"/>
    </location>
</feature>